<reference evidence="1" key="1">
    <citation type="journal article" date="2024" name="Int. J. Syst. Evol. Microbiol.">
        <title>Polycladomyces zharkentensis sp. nov., a novel thermophilic cellulose- and starch-degrading member of the Bacillota from a geothermal aquifer in Kazakhstan.</title>
        <authorList>
            <person name="Mashzhan A."/>
            <person name="Kistaubayeva A."/>
            <person name="Javier-Lopez R."/>
            <person name="Bissenova U."/>
            <person name="Bissenbay A."/>
            <person name="Birkeland N.K."/>
        </authorList>
    </citation>
    <scope>NUCLEOTIDE SEQUENCE</scope>
    <source>
        <strain evidence="1">ZKZ2T</strain>
    </source>
</reference>
<dbReference type="EMBL" id="JAFHAP010000005">
    <property type="protein sequence ID" value="MBN2908787.1"/>
    <property type="molecule type" value="Genomic_DNA"/>
</dbReference>
<name>A0ABS2WGY3_9BACL</name>
<keyword evidence="2" id="KW-1185">Reference proteome</keyword>
<gene>
    <name evidence="1" type="ORF">JQC72_04525</name>
</gene>
<evidence type="ECO:0000313" key="1">
    <source>
        <dbReference type="EMBL" id="MBN2908787.1"/>
    </source>
</evidence>
<organism evidence="1 2">
    <name type="scientific">Polycladomyces zharkentensis</name>
    <dbReference type="NCBI Taxonomy" id="2807616"/>
    <lineage>
        <taxon>Bacteria</taxon>
        <taxon>Bacillati</taxon>
        <taxon>Bacillota</taxon>
        <taxon>Bacilli</taxon>
        <taxon>Bacillales</taxon>
        <taxon>Thermoactinomycetaceae</taxon>
        <taxon>Polycladomyces</taxon>
    </lineage>
</organism>
<proteinExistence type="predicted"/>
<dbReference type="Proteomes" id="UP001177120">
    <property type="component" value="Unassembled WGS sequence"/>
</dbReference>
<evidence type="ECO:0000313" key="2">
    <source>
        <dbReference type="Proteomes" id="UP001177120"/>
    </source>
</evidence>
<protein>
    <submittedName>
        <fullName evidence="1">Uncharacterized protein</fullName>
    </submittedName>
</protein>
<sequence length="204" mass="24058">MNLATLFVKEKKEFDELRRMANDVFYLERRLPEQVFREQFHHYLFEQFDWAMCDEFWNVIQQLAEETKDDFVLTAVLDPDPVGYYYKTFHYYNWIKIPVALSSDEYFAVLESGPEESPADAVLYNSYTVIWLSPSMKWAIWGERNDGICVLGLQDTSVGNDLLPFLKTWRPIDETVLSWIALHYVDQKLPQEIADTLVLNYSNG</sequence>
<comment type="caution">
    <text evidence="1">The sequence shown here is derived from an EMBL/GenBank/DDBJ whole genome shotgun (WGS) entry which is preliminary data.</text>
</comment>
<dbReference type="RefSeq" id="WP_205493271.1">
    <property type="nucleotide sequence ID" value="NZ_JAFHAP010000005.1"/>
</dbReference>
<accession>A0ABS2WGY3</accession>